<dbReference type="Ensembl" id="ENSMMOT00000028379.1">
    <property type="protein sequence ID" value="ENSMMOP00000027906.1"/>
    <property type="gene ID" value="ENSMMOG00000021096.1"/>
</dbReference>
<feature type="domain" description="AAA+ ATPase" evidence="9">
    <location>
        <begin position="237"/>
        <end position="371"/>
    </location>
</feature>
<dbReference type="InterPro" id="IPR027417">
    <property type="entry name" value="P-loop_NTPase"/>
</dbReference>
<dbReference type="EC" id="5.6.1.1" evidence="8"/>
<reference evidence="10" key="2">
    <citation type="submission" date="2025-09" db="UniProtKB">
        <authorList>
            <consortium name="Ensembl"/>
        </authorList>
    </citation>
    <scope>IDENTIFICATION</scope>
</reference>
<dbReference type="GO" id="GO:0005737">
    <property type="term" value="C:cytoplasm"/>
    <property type="evidence" value="ECO:0007669"/>
    <property type="project" value="UniProtKB-SubCell"/>
</dbReference>
<evidence type="ECO:0000313" key="11">
    <source>
        <dbReference type="Proteomes" id="UP000261620"/>
    </source>
</evidence>
<keyword evidence="11" id="KW-1185">Reference proteome</keyword>
<keyword evidence="2 8" id="KW-0963">Cytoplasm</keyword>
<evidence type="ECO:0000256" key="7">
    <source>
        <dbReference type="ARBA" id="ARBA00023235"/>
    </source>
</evidence>
<keyword evidence="4 8" id="KW-0547">Nucleotide-binding</keyword>
<dbReference type="InterPro" id="IPR003593">
    <property type="entry name" value="AAA+_ATPase"/>
</dbReference>
<dbReference type="SMART" id="SM00382">
    <property type="entry name" value="AAA"/>
    <property type="match status" value="1"/>
</dbReference>
<dbReference type="GO" id="GO:0005524">
    <property type="term" value="F:ATP binding"/>
    <property type="evidence" value="ECO:0007669"/>
    <property type="project" value="UniProtKB-KW"/>
</dbReference>
<keyword evidence="7 8" id="KW-0413">Isomerase</keyword>
<dbReference type="Gene3D" id="3.40.50.300">
    <property type="entry name" value="P-loop containing nucleotide triphosphate hydrolases"/>
    <property type="match status" value="1"/>
</dbReference>
<comment type="similarity">
    <text evidence="8">Belongs to the AAA ATPase family. Katanin p60 subunit A1 subfamily. A-like 2 sub-subfamily.</text>
</comment>
<dbReference type="PANTHER" id="PTHR23074">
    <property type="entry name" value="AAA DOMAIN-CONTAINING"/>
    <property type="match status" value="1"/>
</dbReference>
<dbReference type="GO" id="GO:0005874">
    <property type="term" value="C:microtubule"/>
    <property type="evidence" value="ECO:0007669"/>
    <property type="project" value="UniProtKB-KW"/>
</dbReference>
<evidence type="ECO:0000256" key="5">
    <source>
        <dbReference type="ARBA" id="ARBA00022840"/>
    </source>
</evidence>
<comment type="function">
    <text evidence="8">Severs microtubules in vitro in an ATP-dependent manner. This activity may promote rapid reorganization of cellular microtubule arrays.</text>
</comment>
<dbReference type="Gene3D" id="1.10.8.60">
    <property type="match status" value="1"/>
</dbReference>
<dbReference type="PANTHER" id="PTHR23074:SF78">
    <property type="entry name" value="KATANIN P60 ATPASE-CONTAINING SUBUNIT A-LIKE 2"/>
    <property type="match status" value="1"/>
</dbReference>
<dbReference type="GO" id="GO:0000922">
    <property type="term" value="C:spindle pole"/>
    <property type="evidence" value="ECO:0007669"/>
    <property type="project" value="UniProtKB-SubCell"/>
</dbReference>
<dbReference type="STRING" id="94237.ENSMMOP00000027906"/>
<gene>
    <name evidence="8" type="primary">KATNAL2</name>
</gene>
<sequence length="464" mass="52201">MELSYQSLKVARQAREAVSEPPASLLVSVRRHGRYVAAALALDQETNGGLKGVEVCDNIDLEMVLMEYESYHYVKFQKYPKVIRRAAPAGKRSLVSAALREEPAVHFLSCCGTKPSAFGLNVSPLRHEVSYQTCKLYENMPKYNFLCSFANTFKIGNCKTSHLNLLQERLLKPLSGFSGMSGEMRELAAIISRDIHLHSPNVRWEDIIGLEDAKRLVKEAVVYPIKYPQLFTGILSPWKGLLLYGPPGTGKTPVATECRTTFFNISASSIISKWRGDSEKLVRVLFELARYHAPSTIFLDELESVMSQRGSSLGGEHEGSRRMKTELLVQMDGLARSDDLVFVLAASNMPWELDLAMLRRLEKRILVGLPSTAARQAMISHWLPPVSATGGVELRTQLDYETLAQVRYTAKQCTFCLLFIKEKIKTSSVLKLRFGNQHRAMHRVSTISCLKHELRLNRMDESCN</sequence>
<feature type="binding site" evidence="8">
    <location>
        <begin position="245"/>
        <end position="252"/>
    </location>
    <ligand>
        <name>ATP</name>
        <dbReference type="ChEBI" id="CHEBI:30616"/>
    </ligand>
</feature>
<name>A0A3Q3XQY3_MOLML</name>
<dbReference type="SUPFAM" id="SSF52540">
    <property type="entry name" value="P-loop containing nucleoside triphosphate hydrolases"/>
    <property type="match status" value="1"/>
</dbReference>
<keyword evidence="3 8" id="KW-0493">Microtubule</keyword>
<evidence type="ECO:0000313" key="10">
    <source>
        <dbReference type="Ensembl" id="ENSMMOP00000027906.1"/>
    </source>
</evidence>
<dbReference type="HAMAP" id="MF_03025">
    <property type="entry name" value="Katanin_p60_AL2"/>
    <property type="match status" value="1"/>
</dbReference>
<dbReference type="Proteomes" id="UP000261620">
    <property type="component" value="Unplaced"/>
</dbReference>
<evidence type="ECO:0000259" key="9">
    <source>
        <dbReference type="SMART" id="SM00382"/>
    </source>
</evidence>
<dbReference type="GO" id="GO:0016887">
    <property type="term" value="F:ATP hydrolysis activity"/>
    <property type="evidence" value="ECO:0007669"/>
    <property type="project" value="InterPro"/>
</dbReference>
<dbReference type="GO" id="GO:0008568">
    <property type="term" value="F:microtubule severing ATPase activity"/>
    <property type="evidence" value="ECO:0007669"/>
    <property type="project" value="UniProtKB-EC"/>
</dbReference>
<evidence type="ECO:0000256" key="4">
    <source>
        <dbReference type="ARBA" id="ARBA00022741"/>
    </source>
</evidence>
<organism evidence="10 11">
    <name type="scientific">Mola mola</name>
    <name type="common">Ocean sunfish</name>
    <name type="synonym">Tetraodon mola</name>
    <dbReference type="NCBI Taxonomy" id="94237"/>
    <lineage>
        <taxon>Eukaryota</taxon>
        <taxon>Metazoa</taxon>
        <taxon>Chordata</taxon>
        <taxon>Craniata</taxon>
        <taxon>Vertebrata</taxon>
        <taxon>Euteleostomi</taxon>
        <taxon>Actinopterygii</taxon>
        <taxon>Neopterygii</taxon>
        <taxon>Teleostei</taxon>
        <taxon>Neoteleostei</taxon>
        <taxon>Acanthomorphata</taxon>
        <taxon>Eupercaria</taxon>
        <taxon>Tetraodontiformes</taxon>
        <taxon>Molidae</taxon>
        <taxon>Mola</taxon>
    </lineage>
</organism>
<evidence type="ECO:0000256" key="8">
    <source>
        <dbReference type="HAMAP-Rule" id="MF_03025"/>
    </source>
</evidence>
<keyword evidence="5 8" id="KW-0067">ATP-binding</keyword>
<dbReference type="OMA" id="CNIDHEA"/>
<dbReference type="Pfam" id="PF00004">
    <property type="entry name" value="AAA"/>
    <property type="match status" value="1"/>
</dbReference>
<dbReference type="GO" id="GO:0008017">
    <property type="term" value="F:microtubule binding"/>
    <property type="evidence" value="ECO:0007669"/>
    <property type="project" value="UniProtKB-UniRule"/>
</dbReference>
<comment type="subcellular location">
    <subcellularLocation>
        <location evidence="1 8">Cytoplasm</location>
        <location evidence="1 8">Cytoskeleton</location>
        <location evidence="1 8">Spindle</location>
    </subcellularLocation>
    <subcellularLocation>
        <location evidence="8">Cytoplasm</location>
        <location evidence="8">Cytoskeleton</location>
    </subcellularLocation>
    <subcellularLocation>
        <location evidence="8">Cytoplasm</location>
    </subcellularLocation>
    <subcellularLocation>
        <location evidence="8">Cytoplasm</location>
        <location evidence="8">Cytoskeleton</location>
        <location evidence="8">Spindle pole</location>
    </subcellularLocation>
    <text evidence="8">Localizes within the cytoplasm, partially overlapping with microtubules in interphase and to the mitotic spindle and spindle poles during mitosis.</text>
</comment>
<comment type="catalytic activity">
    <reaction evidence="8">
        <text>n ATP + n H2O + a microtubule = n ADP + n phosphate + (n+1) alpha/beta tubulin heterodimers.</text>
        <dbReference type="EC" id="5.6.1.1"/>
    </reaction>
</comment>
<dbReference type="InterPro" id="IPR027497">
    <property type="entry name" value="Katanin_p60_AL2"/>
</dbReference>
<protein>
    <recommendedName>
        <fullName evidence="8">Katanin p60 ATPase-containing subunit A-like 2</fullName>
        <shortName evidence="8">Katanin p60 subunit A-like 2</shortName>
        <ecNumber evidence="8">5.6.1.1</ecNumber>
    </recommendedName>
    <alternativeName>
        <fullName evidence="8">p60 katanin-like 2</fullName>
    </alternativeName>
</protein>
<evidence type="ECO:0000256" key="3">
    <source>
        <dbReference type="ARBA" id="ARBA00022701"/>
    </source>
</evidence>
<reference evidence="10" key="1">
    <citation type="submission" date="2025-08" db="UniProtKB">
        <authorList>
            <consortium name="Ensembl"/>
        </authorList>
    </citation>
    <scope>IDENTIFICATION</scope>
</reference>
<dbReference type="GO" id="GO:0051013">
    <property type="term" value="P:microtubule severing"/>
    <property type="evidence" value="ECO:0007669"/>
    <property type="project" value="UniProtKB-UniRule"/>
</dbReference>
<dbReference type="InterPro" id="IPR050304">
    <property type="entry name" value="MT-severing_AAA_ATPase"/>
</dbReference>
<evidence type="ECO:0000256" key="2">
    <source>
        <dbReference type="ARBA" id="ARBA00022490"/>
    </source>
</evidence>
<proteinExistence type="inferred from homology"/>
<dbReference type="CDD" id="cd19509">
    <property type="entry name" value="RecA-like_VPS4-like"/>
    <property type="match status" value="1"/>
</dbReference>
<evidence type="ECO:0000256" key="6">
    <source>
        <dbReference type="ARBA" id="ARBA00023212"/>
    </source>
</evidence>
<dbReference type="InterPro" id="IPR003959">
    <property type="entry name" value="ATPase_AAA_core"/>
</dbReference>
<dbReference type="AlphaFoldDB" id="A0A3Q3XQY3"/>
<dbReference type="FunFam" id="3.40.50.300:FF:000434">
    <property type="entry name" value="Katanin p60 ATPase-containing subunit A-like 2"/>
    <property type="match status" value="1"/>
</dbReference>
<accession>A0A3Q3XQY3</accession>
<evidence type="ECO:0000256" key="1">
    <source>
        <dbReference type="ARBA" id="ARBA00004186"/>
    </source>
</evidence>
<keyword evidence="6 8" id="KW-0206">Cytoskeleton</keyword>